<sequence length="84" mass="9252">MLRSDAELAAEIAPAGLLFIERDHAEVRLPVEAANMAPCCRDEDGRIDAEPHEVVHLDDPDRVGKLNARDRTQAALRARDLGLL</sequence>
<keyword evidence="2" id="KW-1185">Reference proteome</keyword>
<protein>
    <submittedName>
        <fullName evidence="1">Uncharacterized protein</fullName>
    </submittedName>
</protein>
<evidence type="ECO:0000313" key="1">
    <source>
        <dbReference type="EMBL" id="MFD1046540.1"/>
    </source>
</evidence>
<proteinExistence type="predicted"/>
<accession>A0ABW3MC56</accession>
<reference evidence="2" key="1">
    <citation type="journal article" date="2019" name="Int. J. Syst. Evol. Microbiol.">
        <title>The Global Catalogue of Microorganisms (GCM) 10K type strain sequencing project: providing services to taxonomists for standard genome sequencing and annotation.</title>
        <authorList>
            <consortium name="The Broad Institute Genomics Platform"/>
            <consortium name="The Broad Institute Genome Sequencing Center for Infectious Disease"/>
            <person name="Wu L."/>
            <person name="Ma J."/>
        </authorList>
    </citation>
    <scope>NUCLEOTIDE SEQUENCE [LARGE SCALE GENOMIC DNA]</scope>
    <source>
        <strain evidence="2">JCM 31486</strain>
    </source>
</reference>
<evidence type="ECO:0000313" key="2">
    <source>
        <dbReference type="Proteomes" id="UP001597045"/>
    </source>
</evidence>
<name>A0ABW3MC56_9PSEU</name>
<gene>
    <name evidence="1" type="ORF">ACFQ1S_13745</name>
</gene>
<dbReference type="Proteomes" id="UP001597045">
    <property type="component" value="Unassembled WGS sequence"/>
</dbReference>
<comment type="caution">
    <text evidence="1">The sequence shown here is derived from an EMBL/GenBank/DDBJ whole genome shotgun (WGS) entry which is preliminary data.</text>
</comment>
<dbReference type="EMBL" id="JBHTIS010000695">
    <property type="protein sequence ID" value="MFD1046540.1"/>
    <property type="molecule type" value="Genomic_DNA"/>
</dbReference>
<organism evidence="1 2">
    <name type="scientific">Kibdelosporangium lantanae</name>
    <dbReference type="NCBI Taxonomy" id="1497396"/>
    <lineage>
        <taxon>Bacteria</taxon>
        <taxon>Bacillati</taxon>
        <taxon>Actinomycetota</taxon>
        <taxon>Actinomycetes</taxon>
        <taxon>Pseudonocardiales</taxon>
        <taxon>Pseudonocardiaceae</taxon>
        <taxon>Kibdelosporangium</taxon>
    </lineage>
</organism>